<evidence type="ECO:0000313" key="3">
    <source>
        <dbReference type="EMBL" id="GAK56310.1"/>
    </source>
</evidence>
<dbReference type="InterPro" id="IPR032466">
    <property type="entry name" value="Metal_Hydrolase"/>
</dbReference>
<comment type="similarity">
    <text evidence="1">Belongs to the metallo-dependent hydrolases superfamily.</text>
</comment>
<dbReference type="Proteomes" id="UP000030661">
    <property type="component" value="Unassembled WGS sequence"/>
</dbReference>
<sequence length="284" mass="33469">MSQKIDTHHHFWKYNAEEYSWIDEKMQKIRRDFLPDELEDTIQEVGVAGVISVQARQTLQETEWLLELASDHAFILGVVGWVSLTSPSVGKDIERFAQHPKFKAVRHVLHDEPDDFYMLRDDFNKGISVLRSLELTYDLLIFEKHLPQTMKFVDRHPYQKFVVDHIAKPRIREGVLSPWRENLKELAKREQVYCKLSGLVTEADYETWTEDELFPYIEITMEAFGPERVMFGSDWPVCLAAATYKRWFDAASHYIEQLSDTEQQQIWHQTAQEAYDLTLPSETR</sequence>
<dbReference type="Gene3D" id="3.20.20.140">
    <property type="entry name" value="Metal-dependent hydrolases"/>
    <property type="match status" value="1"/>
</dbReference>
<dbReference type="AlphaFoldDB" id="A0A081BVF5"/>
<dbReference type="PANTHER" id="PTHR43569:SF2">
    <property type="entry name" value="AMIDOHYDROLASE-RELATED DOMAIN-CONTAINING PROTEIN"/>
    <property type="match status" value="1"/>
</dbReference>
<protein>
    <submittedName>
        <fullName evidence="3">Amidohydrolase 2</fullName>
    </submittedName>
</protein>
<dbReference type="STRING" id="1499967.U27_03272"/>
<dbReference type="EMBL" id="DF820464">
    <property type="protein sequence ID" value="GAK56310.1"/>
    <property type="molecule type" value="Genomic_DNA"/>
</dbReference>
<evidence type="ECO:0000256" key="1">
    <source>
        <dbReference type="ARBA" id="ARBA00038310"/>
    </source>
</evidence>
<accession>A0A081BVF5</accession>
<dbReference type="InterPro" id="IPR006680">
    <property type="entry name" value="Amidohydro-rel"/>
</dbReference>
<dbReference type="InterPro" id="IPR052350">
    <property type="entry name" value="Metallo-dep_Lactonases"/>
</dbReference>
<dbReference type="SUPFAM" id="SSF51556">
    <property type="entry name" value="Metallo-dependent hydrolases"/>
    <property type="match status" value="1"/>
</dbReference>
<gene>
    <name evidence="3" type="ORF">U27_03272</name>
</gene>
<dbReference type="PANTHER" id="PTHR43569">
    <property type="entry name" value="AMIDOHYDROLASE"/>
    <property type="match status" value="1"/>
</dbReference>
<keyword evidence="4" id="KW-1185">Reference proteome</keyword>
<dbReference type="GO" id="GO:0016787">
    <property type="term" value="F:hydrolase activity"/>
    <property type="evidence" value="ECO:0007669"/>
    <property type="project" value="UniProtKB-KW"/>
</dbReference>
<keyword evidence="3" id="KW-0378">Hydrolase</keyword>
<name>A0A081BVF5_VECG1</name>
<evidence type="ECO:0000259" key="2">
    <source>
        <dbReference type="Pfam" id="PF04909"/>
    </source>
</evidence>
<feature type="domain" description="Amidohydrolase-related" evidence="2">
    <location>
        <begin position="5"/>
        <end position="277"/>
    </location>
</feature>
<evidence type="ECO:0000313" key="4">
    <source>
        <dbReference type="Proteomes" id="UP000030661"/>
    </source>
</evidence>
<proteinExistence type="inferred from homology"/>
<reference evidence="3" key="1">
    <citation type="journal article" date="2015" name="PeerJ">
        <title>First genomic representation of candidate bacterial phylum KSB3 points to enhanced environmental sensing as a trigger of wastewater bulking.</title>
        <authorList>
            <person name="Sekiguchi Y."/>
            <person name="Ohashi A."/>
            <person name="Parks D.H."/>
            <person name="Yamauchi T."/>
            <person name="Tyson G.W."/>
            <person name="Hugenholtz P."/>
        </authorList>
    </citation>
    <scope>NUCLEOTIDE SEQUENCE [LARGE SCALE GENOMIC DNA]</scope>
</reference>
<dbReference type="eggNOG" id="COG3618">
    <property type="taxonomic scope" value="Bacteria"/>
</dbReference>
<dbReference type="HOGENOM" id="CLU_044590_3_0_0"/>
<organism evidence="3">
    <name type="scientific">Vecturithrix granuli</name>
    <dbReference type="NCBI Taxonomy" id="1499967"/>
    <lineage>
        <taxon>Bacteria</taxon>
        <taxon>Candidatus Moduliflexota</taxon>
        <taxon>Candidatus Vecturitrichia</taxon>
        <taxon>Candidatus Vecturitrichales</taxon>
        <taxon>Candidatus Vecturitrichaceae</taxon>
        <taxon>Candidatus Vecturithrix</taxon>
    </lineage>
</organism>
<dbReference type="Pfam" id="PF04909">
    <property type="entry name" value="Amidohydro_2"/>
    <property type="match status" value="1"/>
</dbReference>